<evidence type="ECO:0000259" key="11">
    <source>
        <dbReference type="PROSITE" id="PS50262"/>
    </source>
</evidence>
<reference evidence="12 13" key="1">
    <citation type="submission" date="2023-11" db="EMBL/GenBank/DDBJ databases">
        <title>Halocaridina rubra genome assembly.</title>
        <authorList>
            <person name="Smith C."/>
        </authorList>
    </citation>
    <scope>NUCLEOTIDE SEQUENCE [LARGE SCALE GENOMIC DNA]</scope>
    <source>
        <strain evidence="12">EP-1</strain>
        <tissue evidence="12">Whole</tissue>
    </source>
</reference>
<keyword evidence="8 9" id="KW-0807">Transducer</keyword>
<evidence type="ECO:0000313" key="13">
    <source>
        <dbReference type="Proteomes" id="UP001381693"/>
    </source>
</evidence>
<keyword evidence="3 9" id="KW-0812">Transmembrane</keyword>
<organism evidence="12 13">
    <name type="scientific">Halocaridina rubra</name>
    <name type="common">Hawaiian red shrimp</name>
    <dbReference type="NCBI Taxonomy" id="373956"/>
    <lineage>
        <taxon>Eukaryota</taxon>
        <taxon>Metazoa</taxon>
        <taxon>Ecdysozoa</taxon>
        <taxon>Arthropoda</taxon>
        <taxon>Crustacea</taxon>
        <taxon>Multicrustacea</taxon>
        <taxon>Malacostraca</taxon>
        <taxon>Eumalacostraca</taxon>
        <taxon>Eucarida</taxon>
        <taxon>Decapoda</taxon>
        <taxon>Pleocyemata</taxon>
        <taxon>Caridea</taxon>
        <taxon>Atyoidea</taxon>
        <taxon>Atyidae</taxon>
        <taxon>Halocaridina</taxon>
    </lineage>
</organism>
<evidence type="ECO:0000256" key="8">
    <source>
        <dbReference type="ARBA" id="ARBA00023224"/>
    </source>
</evidence>
<evidence type="ECO:0000256" key="1">
    <source>
        <dbReference type="ARBA" id="ARBA00004141"/>
    </source>
</evidence>
<name>A0AAN8WLA9_HALRR</name>
<feature type="transmembrane region" description="Helical" evidence="10">
    <location>
        <begin position="52"/>
        <end position="71"/>
    </location>
</feature>
<dbReference type="AlphaFoldDB" id="A0AAN8WLA9"/>
<dbReference type="GO" id="GO:0004930">
    <property type="term" value="F:G protein-coupled receptor activity"/>
    <property type="evidence" value="ECO:0007669"/>
    <property type="project" value="UniProtKB-KW"/>
</dbReference>
<comment type="subcellular location">
    <subcellularLocation>
        <location evidence="1">Membrane</location>
        <topology evidence="1">Multi-pass membrane protein</topology>
    </subcellularLocation>
</comment>
<keyword evidence="6 10" id="KW-0472">Membrane</keyword>
<evidence type="ECO:0000256" key="10">
    <source>
        <dbReference type="SAM" id="Phobius"/>
    </source>
</evidence>
<comment type="caution">
    <text evidence="12">The sequence shown here is derived from an EMBL/GenBank/DDBJ whole genome shotgun (WGS) entry which is preliminary data.</text>
</comment>
<gene>
    <name evidence="12" type="ORF">SK128_021606</name>
</gene>
<evidence type="ECO:0000313" key="12">
    <source>
        <dbReference type="EMBL" id="KAK7047978.1"/>
    </source>
</evidence>
<comment type="similarity">
    <text evidence="2 9">Belongs to the G-protein coupled receptor 1 family.</text>
</comment>
<dbReference type="PRINTS" id="PR00237">
    <property type="entry name" value="GPCRRHODOPSN"/>
</dbReference>
<sequence length="88" mass="9866">MLGWVMCKSVAYVQGVSVSASVNSLVAVSLDRFLAIWFPLKLQITTPRARAIIVIIWIMAITSAIPYVVYFETKVFYPEVPELIVCVE</sequence>
<keyword evidence="5 9" id="KW-0297">G-protein coupled receptor</keyword>
<evidence type="ECO:0000256" key="6">
    <source>
        <dbReference type="ARBA" id="ARBA00023136"/>
    </source>
</evidence>
<dbReference type="Proteomes" id="UP001381693">
    <property type="component" value="Unassembled WGS sequence"/>
</dbReference>
<dbReference type="Gene3D" id="1.20.1070.10">
    <property type="entry name" value="Rhodopsin 7-helix transmembrane proteins"/>
    <property type="match status" value="1"/>
</dbReference>
<protein>
    <recommendedName>
        <fullName evidence="11">G-protein coupled receptors family 1 profile domain-containing protein</fullName>
    </recommendedName>
</protein>
<keyword evidence="4 10" id="KW-1133">Transmembrane helix</keyword>
<keyword evidence="13" id="KW-1185">Reference proteome</keyword>
<evidence type="ECO:0000256" key="5">
    <source>
        <dbReference type="ARBA" id="ARBA00023040"/>
    </source>
</evidence>
<dbReference type="SUPFAM" id="SSF81321">
    <property type="entry name" value="Family A G protein-coupled receptor-like"/>
    <property type="match status" value="1"/>
</dbReference>
<accession>A0AAN8WLA9</accession>
<feature type="domain" description="G-protein coupled receptors family 1 profile" evidence="11">
    <location>
        <begin position="1"/>
        <end position="88"/>
    </location>
</feature>
<dbReference type="GO" id="GO:0005886">
    <property type="term" value="C:plasma membrane"/>
    <property type="evidence" value="ECO:0007669"/>
    <property type="project" value="TreeGrafter"/>
</dbReference>
<dbReference type="PANTHER" id="PTHR45695">
    <property type="entry name" value="LEUCOKININ RECEPTOR-RELATED"/>
    <property type="match status" value="1"/>
</dbReference>
<dbReference type="EMBL" id="JAXCGZ010021548">
    <property type="protein sequence ID" value="KAK7047978.1"/>
    <property type="molecule type" value="Genomic_DNA"/>
</dbReference>
<keyword evidence="7 9" id="KW-0675">Receptor</keyword>
<evidence type="ECO:0000256" key="7">
    <source>
        <dbReference type="ARBA" id="ARBA00023170"/>
    </source>
</evidence>
<evidence type="ECO:0000256" key="3">
    <source>
        <dbReference type="ARBA" id="ARBA00022692"/>
    </source>
</evidence>
<evidence type="ECO:0000256" key="9">
    <source>
        <dbReference type="RuleBase" id="RU000688"/>
    </source>
</evidence>
<proteinExistence type="inferred from homology"/>
<evidence type="ECO:0000256" key="4">
    <source>
        <dbReference type="ARBA" id="ARBA00022989"/>
    </source>
</evidence>
<dbReference type="InterPro" id="IPR017452">
    <property type="entry name" value="GPCR_Rhodpsn_7TM"/>
</dbReference>
<dbReference type="PANTHER" id="PTHR45695:SF9">
    <property type="entry name" value="LEUCOKININ RECEPTOR"/>
    <property type="match status" value="1"/>
</dbReference>
<dbReference type="InterPro" id="IPR000276">
    <property type="entry name" value="GPCR_Rhodpsn"/>
</dbReference>
<dbReference type="PROSITE" id="PS50262">
    <property type="entry name" value="G_PROTEIN_RECEP_F1_2"/>
    <property type="match status" value="1"/>
</dbReference>
<dbReference type="PROSITE" id="PS00237">
    <property type="entry name" value="G_PROTEIN_RECEP_F1_1"/>
    <property type="match status" value="1"/>
</dbReference>
<evidence type="ECO:0000256" key="2">
    <source>
        <dbReference type="ARBA" id="ARBA00010663"/>
    </source>
</evidence>
<feature type="non-terminal residue" evidence="12">
    <location>
        <position position="88"/>
    </location>
</feature>
<dbReference type="Pfam" id="PF00001">
    <property type="entry name" value="7tm_1"/>
    <property type="match status" value="1"/>
</dbReference>